<dbReference type="SUPFAM" id="SSF56112">
    <property type="entry name" value="Protein kinase-like (PK-like)"/>
    <property type="match status" value="1"/>
</dbReference>
<dbReference type="InterPro" id="IPR000719">
    <property type="entry name" value="Prot_kinase_dom"/>
</dbReference>
<evidence type="ECO:0000313" key="4">
    <source>
        <dbReference type="Proteomes" id="UP001603857"/>
    </source>
</evidence>
<feature type="compositionally biased region" description="Low complexity" evidence="1">
    <location>
        <begin position="120"/>
        <end position="130"/>
    </location>
</feature>
<feature type="compositionally biased region" description="Polar residues" evidence="1">
    <location>
        <begin position="131"/>
        <end position="141"/>
    </location>
</feature>
<dbReference type="PROSITE" id="PS50011">
    <property type="entry name" value="PROTEIN_KINASE_DOM"/>
    <property type="match status" value="1"/>
</dbReference>
<organism evidence="3 4">
    <name type="scientific">Flemingia macrophylla</name>
    <dbReference type="NCBI Taxonomy" id="520843"/>
    <lineage>
        <taxon>Eukaryota</taxon>
        <taxon>Viridiplantae</taxon>
        <taxon>Streptophyta</taxon>
        <taxon>Embryophyta</taxon>
        <taxon>Tracheophyta</taxon>
        <taxon>Spermatophyta</taxon>
        <taxon>Magnoliopsida</taxon>
        <taxon>eudicotyledons</taxon>
        <taxon>Gunneridae</taxon>
        <taxon>Pentapetalae</taxon>
        <taxon>rosids</taxon>
        <taxon>fabids</taxon>
        <taxon>Fabales</taxon>
        <taxon>Fabaceae</taxon>
        <taxon>Papilionoideae</taxon>
        <taxon>50 kb inversion clade</taxon>
        <taxon>NPAAA clade</taxon>
        <taxon>indigoferoid/millettioid clade</taxon>
        <taxon>Phaseoleae</taxon>
        <taxon>Flemingia</taxon>
    </lineage>
</organism>
<sequence>MAPEYALDGHFSIKSDVFNFGVVFFEILSGKRNTGFYQSKQAWKLWTENKLLDLMDPSLSETCNENQFIKCALIGLLCIQDEPADRPTMSNVLSMLDLENASMPIPTQPTFFLNKRLSSSASSSSKSETSLQFDSSYQEGQ</sequence>
<evidence type="ECO:0000256" key="1">
    <source>
        <dbReference type="SAM" id="MobiDB-lite"/>
    </source>
</evidence>
<keyword evidence="4" id="KW-1185">Reference proteome</keyword>
<dbReference type="EMBL" id="JBGMDY010000006">
    <property type="protein sequence ID" value="KAL2331784.1"/>
    <property type="molecule type" value="Genomic_DNA"/>
</dbReference>
<dbReference type="InterPro" id="IPR011009">
    <property type="entry name" value="Kinase-like_dom_sf"/>
</dbReference>
<dbReference type="Pfam" id="PF07714">
    <property type="entry name" value="PK_Tyr_Ser-Thr"/>
    <property type="match status" value="1"/>
</dbReference>
<dbReference type="Gene3D" id="1.10.510.10">
    <property type="entry name" value="Transferase(Phosphotransferase) domain 1"/>
    <property type="match status" value="1"/>
</dbReference>
<accession>A0ABD1M7L7</accession>
<evidence type="ECO:0000313" key="3">
    <source>
        <dbReference type="EMBL" id="KAL2331784.1"/>
    </source>
</evidence>
<feature type="domain" description="Protein kinase" evidence="2">
    <location>
        <begin position="1"/>
        <end position="111"/>
    </location>
</feature>
<dbReference type="InterPro" id="IPR001245">
    <property type="entry name" value="Ser-Thr/Tyr_kinase_cat_dom"/>
</dbReference>
<proteinExistence type="predicted"/>
<reference evidence="3 4" key="1">
    <citation type="submission" date="2024-08" db="EMBL/GenBank/DDBJ databases">
        <title>Insights into the chromosomal genome structure of Flemingia macrophylla.</title>
        <authorList>
            <person name="Ding Y."/>
            <person name="Zhao Y."/>
            <person name="Bi W."/>
            <person name="Wu M."/>
            <person name="Zhao G."/>
            <person name="Gong Y."/>
            <person name="Li W."/>
            <person name="Zhang P."/>
        </authorList>
    </citation>
    <scope>NUCLEOTIDE SEQUENCE [LARGE SCALE GENOMIC DNA]</scope>
    <source>
        <strain evidence="3">DYQJB</strain>
        <tissue evidence="3">Leaf</tissue>
    </source>
</reference>
<name>A0ABD1M7L7_9FABA</name>
<feature type="region of interest" description="Disordered" evidence="1">
    <location>
        <begin position="120"/>
        <end position="141"/>
    </location>
</feature>
<dbReference type="AlphaFoldDB" id="A0ABD1M7L7"/>
<dbReference type="Proteomes" id="UP001603857">
    <property type="component" value="Unassembled WGS sequence"/>
</dbReference>
<gene>
    <name evidence="3" type="ORF">Fmac_019365</name>
</gene>
<comment type="caution">
    <text evidence="3">The sequence shown here is derived from an EMBL/GenBank/DDBJ whole genome shotgun (WGS) entry which is preliminary data.</text>
</comment>
<evidence type="ECO:0000259" key="2">
    <source>
        <dbReference type="PROSITE" id="PS50011"/>
    </source>
</evidence>
<protein>
    <recommendedName>
        <fullName evidence="2">Protein kinase domain-containing protein</fullName>
    </recommendedName>
</protein>
<dbReference type="PANTHER" id="PTHR27006">
    <property type="entry name" value="PROMASTIGOTE SURFACE ANTIGEN PROTEIN PSA"/>
    <property type="match status" value="1"/>
</dbReference>
<dbReference type="PANTHER" id="PTHR27006:SF586">
    <property type="entry name" value="CYSTEINE-RICH RECEPTOR-LIKE PROTEIN KINASE 10"/>
    <property type="match status" value="1"/>
</dbReference>